<dbReference type="InterPro" id="IPR008969">
    <property type="entry name" value="CarboxyPept-like_regulatory"/>
</dbReference>
<reference evidence="1 2" key="1">
    <citation type="submission" date="2018-08" db="EMBL/GenBank/DDBJ databases">
        <title>Genomic Encyclopedia of Archaeal and Bacterial Type Strains, Phase II (KMG-II): from individual species to whole genera.</title>
        <authorList>
            <person name="Goeker M."/>
        </authorList>
    </citation>
    <scope>NUCLEOTIDE SEQUENCE [LARGE SCALE GENOMIC DNA]</scope>
    <source>
        <strain evidence="1 2">DSM 100880</strain>
    </source>
</reference>
<evidence type="ECO:0008006" key="3">
    <source>
        <dbReference type="Google" id="ProtNLM"/>
    </source>
</evidence>
<comment type="caution">
    <text evidence="1">The sequence shown here is derived from an EMBL/GenBank/DDBJ whole genome shotgun (WGS) entry which is preliminary data.</text>
</comment>
<name>A0A3E0EQC4_9FLAO</name>
<dbReference type="AlphaFoldDB" id="A0A3E0EQC4"/>
<organism evidence="1 2">
    <name type="scientific">Flavobacterium aquicola</name>
    <dbReference type="NCBI Taxonomy" id="1682742"/>
    <lineage>
        <taxon>Bacteria</taxon>
        <taxon>Pseudomonadati</taxon>
        <taxon>Bacteroidota</taxon>
        <taxon>Flavobacteriia</taxon>
        <taxon>Flavobacteriales</taxon>
        <taxon>Flavobacteriaceae</taxon>
        <taxon>Flavobacterium</taxon>
    </lineage>
</organism>
<sequence length="239" mass="27435">MRNNLMVLFVFVSQFHLLNAQNNAEKNIIGTVVSDSTKLEGISVINCMNKMMTVTDREGCFSIQAKEGDILNFSGIDYKYLKRYVYKYEYSSGFMEVNMVFNSVELNEVVINKDAGINAENLGIIPHGQIKLTPQERKLYASSGGILGIYSYLSGEREMLKKNIEVEKKELLMKKLEYLFPNKYYIKTLKIPADLIKGFQYYCVENSEFAKSLNGKNKSMSLFLMTNLASVYNQKRFEN</sequence>
<dbReference type="EMBL" id="QUNI01000003">
    <property type="protein sequence ID" value="REH00382.1"/>
    <property type="molecule type" value="Genomic_DNA"/>
</dbReference>
<evidence type="ECO:0000313" key="1">
    <source>
        <dbReference type="EMBL" id="REH00382.1"/>
    </source>
</evidence>
<protein>
    <recommendedName>
        <fullName evidence="3">Carboxypeptidase-like protein</fullName>
    </recommendedName>
</protein>
<keyword evidence="2" id="KW-1185">Reference proteome</keyword>
<dbReference type="SUPFAM" id="SSF49464">
    <property type="entry name" value="Carboxypeptidase regulatory domain-like"/>
    <property type="match status" value="1"/>
</dbReference>
<dbReference type="Proteomes" id="UP000257136">
    <property type="component" value="Unassembled WGS sequence"/>
</dbReference>
<evidence type="ECO:0000313" key="2">
    <source>
        <dbReference type="Proteomes" id="UP000257136"/>
    </source>
</evidence>
<dbReference type="OrthoDB" id="1427655at2"/>
<dbReference type="RefSeq" id="WP_115811666.1">
    <property type="nucleotide sequence ID" value="NZ_QUNI01000003.1"/>
</dbReference>
<proteinExistence type="predicted"/>
<accession>A0A3E0EQC4</accession>
<gene>
    <name evidence="1" type="ORF">C8P67_103366</name>
</gene>